<evidence type="ECO:0000313" key="8">
    <source>
        <dbReference type="Proteomes" id="UP000656813"/>
    </source>
</evidence>
<keyword evidence="4 6" id="KW-0648">Protein biosynthesis</keyword>
<comment type="similarity">
    <text evidence="1 6">Belongs to the polypeptide deformylase family.</text>
</comment>
<accession>A0A8J2ZVP2</accession>
<evidence type="ECO:0000256" key="3">
    <source>
        <dbReference type="ARBA" id="ARBA00022801"/>
    </source>
</evidence>
<protein>
    <recommendedName>
        <fullName evidence="6">Peptide deformylase</fullName>
        <shortName evidence="6">PDF</shortName>
        <ecNumber evidence="6">3.5.1.88</ecNumber>
    </recommendedName>
    <alternativeName>
        <fullName evidence="6">Polypeptide deformylase</fullName>
    </alternativeName>
</protein>
<dbReference type="Gene3D" id="3.90.45.10">
    <property type="entry name" value="Peptide deformylase"/>
    <property type="match status" value="1"/>
</dbReference>
<dbReference type="Proteomes" id="UP000656813">
    <property type="component" value="Unassembled WGS sequence"/>
</dbReference>
<proteinExistence type="inferred from homology"/>
<dbReference type="PANTHER" id="PTHR10458:SF8">
    <property type="entry name" value="PEPTIDE DEFORMYLASE 2"/>
    <property type="match status" value="1"/>
</dbReference>
<dbReference type="InterPro" id="IPR036821">
    <property type="entry name" value="Peptide_deformylase_sf"/>
</dbReference>
<keyword evidence="5 6" id="KW-0408">Iron</keyword>
<comment type="caution">
    <text evidence="7">The sequence shown here is derived from an EMBL/GenBank/DDBJ whole genome shotgun (WGS) entry which is preliminary data.</text>
</comment>
<feature type="binding site" evidence="6">
    <location>
        <position position="118"/>
    </location>
    <ligand>
        <name>Fe cation</name>
        <dbReference type="ChEBI" id="CHEBI:24875"/>
    </ligand>
</feature>
<feature type="binding site" evidence="6">
    <location>
        <position position="161"/>
    </location>
    <ligand>
        <name>Fe cation</name>
        <dbReference type="ChEBI" id="CHEBI:24875"/>
    </ligand>
</feature>
<dbReference type="Pfam" id="PF01327">
    <property type="entry name" value="Pep_deformylase"/>
    <property type="match status" value="1"/>
</dbReference>
<feature type="active site" evidence="6">
    <location>
        <position position="162"/>
    </location>
</feature>
<evidence type="ECO:0000256" key="4">
    <source>
        <dbReference type="ARBA" id="ARBA00022917"/>
    </source>
</evidence>
<feature type="binding site" evidence="6">
    <location>
        <position position="165"/>
    </location>
    <ligand>
        <name>Fe cation</name>
        <dbReference type="ChEBI" id="CHEBI:24875"/>
    </ligand>
</feature>
<organism evidence="7 8">
    <name type="scientific">Pullulanibacillus pueri</name>
    <dbReference type="NCBI Taxonomy" id="1437324"/>
    <lineage>
        <taxon>Bacteria</taxon>
        <taxon>Bacillati</taxon>
        <taxon>Bacillota</taxon>
        <taxon>Bacilli</taxon>
        <taxon>Bacillales</taxon>
        <taxon>Sporolactobacillaceae</taxon>
        <taxon>Pullulanibacillus</taxon>
    </lineage>
</organism>
<keyword evidence="8" id="KW-1185">Reference proteome</keyword>
<comment type="catalytic activity">
    <reaction evidence="6">
        <text>N-terminal N-formyl-L-methionyl-[peptide] + H2O = N-terminal L-methionyl-[peptide] + formate</text>
        <dbReference type="Rhea" id="RHEA:24420"/>
        <dbReference type="Rhea" id="RHEA-COMP:10639"/>
        <dbReference type="Rhea" id="RHEA-COMP:10640"/>
        <dbReference type="ChEBI" id="CHEBI:15377"/>
        <dbReference type="ChEBI" id="CHEBI:15740"/>
        <dbReference type="ChEBI" id="CHEBI:49298"/>
        <dbReference type="ChEBI" id="CHEBI:64731"/>
        <dbReference type="EC" id="3.5.1.88"/>
    </reaction>
</comment>
<dbReference type="RefSeq" id="WP_188497096.1">
    <property type="nucleotide sequence ID" value="NZ_BMFV01000011.1"/>
</dbReference>
<comment type="cofactor">
    <cofactor evidence="6">
        <name>Fe(2+)</name>
        <dbReference type="ChEBI" id="CHEBI:29033"/>
    </cofactor>
    <text evidence="6">Binds 1 Fe(2+) ion.</text>
</comment>
<reference evidence="7" key="1">
    <citation type="journal article" date="2014" name="Int. J. Syst. Evol. Microbiol.">
        <title>Complete genome sequence of Corynebacterium casei LMG S-19264T (=DSM 44701T), isolated from a smear-ripened cheese.</title>
        <authorList>
            <consortium name="US DOE Joint Genome Institute (JGI-PGF)"/>
            <person name="Walter F."/>
            <person name="Albersmeier A."/>
            <person name="Kalinowski J."/>
            <person name="Ruckert C."/>
        </authorList>
    </citation>
    <scope>NUCLEOTIDE SEQUENCE</scope>
    <source>
        <strain evidence="7">CGMCC 1.12777</strain>
    </source>
</reference>
<dbReference type="GO" id="GO:0006412">
    <property type="term" value="P:translation"/>
    <property type="evidence" value="ECO:0007669"/>
    <property type="project" value="UniProtKB-UniRule"/>
</dbReference>
<dbReference type="PRINTS" id="PR01576">
    <property type="entry name" value="PDEFORMYLASE"/>
</dbReference>
<dbReference type="NCBIfam" id="TIGR00079">
    <property type="entry name" value="pept_deformyl"/>
    <property type="match status" value="1"/>
</dbReference>
<dbReference type="EC" id="3.5.1.88" evidence="6"/>
<evidence type="ECO:0000256" key="5">
    <source>
        <dbReference type="ARBA" id="ARBA00023004"/>
    </source>
</evidence>
<name>A0A8J2ZVP2_9BACL</name>
<keyword evidence="3 6" id="KW-0378">Hydrolase</keyword>
<dbReference type="InterPro" id="IPR023635">
    <property type="entry name" value="Peptide_deformylase"/>
</dbReference>
<dbReference type="GO" id="GO:0046872">
    <property type="term" value="F:metal ion binding"/>
    <property type="evidence" value="ECO:0007669"/>
    <property type="project" value="UniProtKB-KW"/>
</dbReference>
<gene>
    <name evidence="7" type="primary">defB</name>
    <name evidence="6" type="synonym">def</name>
    <name evidence="7" type="ORF">GCM10007096_18290</name>
</gene>
<evidence type="ECO:0000313" key="7">
    <source>
        <dbReference type="EMBL" id="GGH81018.1"/>
    </source>
</evidence>
<dbReference type="HAMAP" id="MF_00163">
    <property type="entry name" value="Pep_deformylase"/>
    <property type="match status" value="1"/>
</dbReference>
<sequence length="183" mass="21340">MTHYRKNFMIKMKNFVPESHPLLHQQLKELPLPPSTQDRIELECMMQYLRNSQDPDIAKKYNLRPGSGLSANQIGLNKRMFVARYEDEKQTAHEYKLINPKIISHTAHIIFLPEGEGCLSVNRTVYGRVPRFEKIKIKAIDENGKSLVLSFKGYSSILIQHEIDHMNGIMFYERIDQNNPLLD</sequence>
<comment type="function">
    <text evidence="6">Removes the formyl group from the N-terminal Met of newly synthesized proteins. Requires at least a dipeptide for an efficient rate of reaction. N-terminal L-methionine is a prerequisite for activity but the enzyme has broad specificity at other positions.</text>
</comment>
<dbReference type="AlphaFoldDB" id="A0A8J2ZVP2"/>
<evidence type="ECO:0000256" key="1">
    <source>
        <dbReference type="ARBA" id="ARBA00010759"/>
    </source>
</evidence>
<reference evidence="7" key="2">
    <citation type="submission" date="2020-09" db="EMBL/GenBank/DDBJ databases">
        <authorList>
            <person name="Sun Q."/>
            <person name="Zhou Y."/>
        </authorList>
    </citation>
    <scope>NUCLEOTIDE SEQUENCE</scope>
    <source>
        <strain evidence="7">CGMCC 1.12777</strain>
    </source>
</reference>
<keyword evidence="2 6" id="KW-0479">Metal-binding</keyword>
<dbReference type="EMBL" id="BMFV01000011">
    <property type="protein sequence ID" value="GGH81018.1"/>
    <property type="molecule type" value="Genomic_DNA"/>
</dbReference>
<dbReference type="CDD" id="cd00487">
    <property type="entry name" value="Pep_deformylase"/>
    <property type="match status" value="1"/>
</dbReference>
<dbReference type="GO" id="GO:0042586">
    <property type="term" value="F:peptide deformylase activity"/>
    <property type="evidence" value="ECO:0007669"/>
    <property type="project" value="UniProtKB-UniRule"/>
</dbReference>
<dbReference type="FunFam" id="3.90.45.10:FF:000002">
    <property type="entry name" value="Peptide deformylase"/>
    <property type="match status" value="1"/>
</dbReference>
<dbReference type="SUPFAM" id="SSF56420">
    <property type="entry name" value="Peptide deformylase"/>
    <property type="match status" value="1"/>
</dbReference>
<dbReference type="PANTHER" id="PTHR10458">
    <property type="entry name" value="PEPTIDE DEFORMYLASE"/>
    <property type="match status" value="1"/>
</dbReference>
<evidence type="ECO:0000256" key="2">
    <source>
        <dbReference type="ARBA" id="ARBA00022723"/>
    </source>
</evidence>
<evidence type="ECO:0000256" key="6">
    <source>
        <dbReference type="HAMAP-Rule" id="MF_00163"/>
    </source>
</evidence>